<proteinExistence type="predicted"/>
<feature type="compositionally biased region" description="Low complexity" evidence="1">
    <location>
        <begin position="112"/>
        <end position="124"/>
    </location>
</feature>
<dbReference type="AlphaFoldDB" id="A0A6A6UT76"/>
<evidence type="ECO:0000256" key="1">
    <source>
        <dbReference type="SAM" id="MobiDB-lite"/>
    </source>
</evidence>
<accession>A0A6A6UT76</accession>
<sequence length="214" mass="23558">MCYHTFYIHTCLHTIFAPSPILRCADAPNCSPRAHPFRSFRLPILCLACATQYVRAQEILEAKLGSLAESNSSRAADERWKARKLVVGEGRRVWDTKTNNSGRVSSGGIWGNGSSTSSGSTKRNSGYGLMELVRGVRPVVVRALGGVVDEERQVDSERADLVARGRSLEREASRIRGESRDGKRRSQRRPIEMLDSTVPESVVIGTDGTVRVGE</sequence>
<feature type="region of interest" description="Disordered" evidence="1">
    <location>
        <begin position="172"/>
        <end position="193"/>
    </location>
</feature>
<dbReference type="Proteomes" id="UP000799302">
    <property type="component" value="Unassembled WGS sequence"/>
</dbReference>
<feature type="compositionally biased region" description="Basic and acidic residues" evidence="1">
    <location>
        <begin position="172"/>
        <end position="181"/>
    </location>
</feature>
<organism evidence="2 3">
    <name type="scientific">Microthyrium microscopicum</name>
    <dbReference type="NCBI Taxonomy" id="703497"/>
    <lineage>
        <taxon>Eukaryota</taxon>
        <taxon>Fungi</taxon>
        <taxon>Dikarya</taxon>
        <taxon>Ascomycota</taxon>
        <taxon>Pezizomycotina</taxon>
        <taxon>Dothideomycetes</taxon>
        <taxon>Dothideomycetes incertae sedis</taxon>
        <taxon>Microthyriales</taxon>
        <taxon>Microthyriaceae</taxon>
        <taxon>Microthyrium</taxon>
    </lineage>
</organism>
<name>A0A6A6UT76_9PEZI</name>
<keyword evidence="3" id="KW-1185">Reference proteome</keyword>
<reference evidence="2" key="1">
    <citation type="journal article" date="2020" name="Stud. Mycol.">
        <title>101 Dothideomycetes genomes: a test case for predicting lifestyles and emergence of pathogens.</title>
        <authorList>
            <person name="Haridas S."/>
            <person name="Albert R."/>
            <person name="Binder M."/>
            <person name="Bloem J."/>
            <person name="Labutti K."/>
            <person name="Salamov A."/>
            <person name="Andreopoulos B."/>
            <person name="Baker S."/>
            <person name="Barry K."/>
            <person name="Bills G."/>
            <person name="Bluhm B."/>
            <person name="Cannon C."/>
            <person name="Castanera R."/>
            <person name="Culley D."/>
            <person name="Daum C."/>
            <person name="Ezra D."/>
            <person name="Gonzalez J."/>
            <person name="Henrissat B."/>
            <person name="Kuo A."/>
            <person name="Liang C."/>
            <person name="Lipzen A."/>
            <person name="Lutzoni F."/>
            <person name="Magnuson J."/>
            <person name="Mondo S."/>
            <person name="Nolan M."/>
            <person name="Ohm R."/>
            <person name="Pangilinan J."/>
            <person name="Park H.-J."/>
            <person name="Ramirez L."/>
            <person name="Alfaro M."/>
            <person name="Sun H."/>
            <person name="Tritt A."/>
            <person name="Yoshinaga Y."/>
            <person name="Zwiers L.-H."/>
            <person name="Turgeon B."/>
            <person name="Goodwin S."/>
            <person name="Spatafora J."/>
            <person name="Crous P."/>
            <person name="Grigoriev I."/>
        </authorList>
    </citation>
    <scope>NUCLEOTIDE SEQUENCE</scope>
    <source>
        <strain evidence="2">CBS 115976</strain>
    </source>
</reference>
<feature type="region of interest" description="Disordered" evidence="1">
    <location>
        <begin position="97"/>
        <end position="124"/>
    </location>
</feature>
<evidence type="ECO:0000313" key="2">
    <source>
        <dbReference type="EMBL" id="KAF2674637.1"/>
    </source>
</evidence>
<dbReference type="EMBL" id="MU004230">
    <property type="protein sequence ID" value="KAF2674637.1"/>
    <property type="molecule type" value="Genomic_DNA"/>
</dbReference>
<gene>
    <name evidence="2" type="ORF">BT63DRAFT_462186</name>
</gene>
<protein>
    <submittedName>
        <fullName evidence="2">Uncharacterized protein</fullName>
    </submittedName>
</protein>
<evidence type="ECO:0000313" key="3">
    <source>
        <dbReference type="Proteomes" id="UP000799302"/>
    </source>
</evidence>